<dbReference type="OrthoDB" id="2420608at2759"/>
<organism evidence="2 3">
    <name type="scientific">Amylocarpus encephaloides</name>
    <dbReference type="NCBI Taxonomy" id="45428"/>
    <lineage>
        <taxon>Eukaryota</taxon>
        <taxon>Fungi</taxon>
        <taxon>Dikarya</taxon>
        <taxon>Ascomycota</taxon>
        <taxon>Pezizomycotina</taxon>
        <taxon>Leotiomycetes</taxon>
        <taxon>Helotiales</taxon>
        <taxon>Helotiales incertae sedis</taxon>
        <taxon>Amylocarpus</taxon>
    </lineage>
</organism>
<feature type="compositionally biased region" description="Polar residues" evidence="1">
    <location>
        <begin position="797"/>
        <end position="808"/>
    </location>
</feature>
<feature type="region of interest" description="Disordered" evidence="1">
    <location>
        <begin position="719"/>
        <end position="758"/>
    </location>
</feature>
<dbReference type="AlphaFoldDB" id="A0A9P8C491"/>
<accession>A0A9P8C491</accession>
<dbReference type="Proteomes" id="UP000824998">
    <property type="component" value="Unassembled WGS sequence"/>
</dbReference>
<reference evidence="2" key="1">
    <citation type="journal article" date="2021" name="IMA Fungus">
        <title>Genomic characterization of three marine fungi, including Emericellopsis atlantica sp. nov. with signatures of a generalist lifestyle and marine biomass degradation.</title>
        <authorList>
            <person name="Hagestad O.C."/>
            <person name="Hou L."/>
            <person name="Andersen J.H."/>
            <person name="Hansen E.H."/>
            <person name="Altermark B."/>
            <person name="Li C."/>
            <person name="Kuhnert E."/>
            <person name="Cox R.J."/>
            <person name="Crous P.W."/>
            <person name="Spatafora J.W."/>
            <person name="Lail K."/>
            <person name="Amirebrahimi M."/>
            <person name="Lipzen A."/>
            <person name="Pangilinan J."/>
            <person name="Andreopoulos W."/>
            <person name="Hayes R.D."/>
            <person name="Ng V."/>
            <person name="Grigoriev I.V."/>
            <person name="Jackson S.A."/>
            <person name="Sutton T.D.S."/>
            <person name="Dobson A.D.W."/>
            <person name="Rama T."/>
        </authorList>
    </citation>
    <scope>NUCLEOTIDE SEQUENCE</scope>
    <source>
        <strain evidence="2">TRa018bII</strain>
    </source>
</reference>
<evidence type="ECO:0000256" key="1">
    <source>
        <dbReference type="SAM" id="MobiDB-lite"/>
    </source>
</evidence>
<dbReference type="Gene3D" id="1.10.10.60">
    <property type="entry name" value="Homeodomain-like"/>
    <property type="match status" value="1"/>
</dbReference>
<feature type="compositionally biased region" description="Acidic residues" evidence="1">
    <location>
        <begin position="140"/>
        <end position="163"/>
    </location>
</feature>
<feature type="compositionally biased region" description="Polar residues" evidence="1">
    <location>
        <begin position="1062"/>
        <end position="1075"/>
    </location>
</feature>
<gene>
    <name evidence="2" type="ORF">BJ875DRAFT_61858</name>
</gene>
<feature type="compositionally biased region" description="Basic and acidic residues" evidence="1">
    <location>
        <begin position="513"/>
        <end position="527"/>
    </location>
</feature>
<feature type="region of interest" description="Disordered" evidence="1">
    <location>
        <begin position="795"/>
        <end position="841"/>
    </location>
</feature>
<keyword evidence="3" id="KW-1185">Reference proteome</keyword>
<feature type="compositionally biased region" description="Basic and acidic residues" evidence="1">
    <location>
        <begin position="811"/>
        <end position="820"/>
    </location>
</feature>
<dbReference type="EMBL" id="MU251523">
    <property type="protein sequence ID" value="KAG9232935.1"/>
    <property type="molecule type" value="Genomic_DNA"/>
</dbReference>
<comment type="caution">
    <text evidence="2">The sequence shown here is derived from an EMBL/GenBank/DDBJ whole genome shotgun (WGS) entry which is preliminary data.</text>
</comment>
<feature type="region of interest" description="Disordered" evidence="1">
    <location>
        <begin position="495"/>
        <end position="535"/>
    </location>
</feature>
<evidence type="ECO:0000313" key="3">
    <source>
        <dbReference type="Proteomes" id="UP000824998"/>
    </source>
</evidence>
<dbReference type="GO" id="GO:0005634">
    <property type="term" value="C:nucleus"/>
    <property type="evidence" value="ECO:0007669"/>
    <property type="project" value="InterPro"/>
</dbReference>
<dbReference type="Pfam" id="PF10384">
    <property type="entry name" value="Scm3"/>
    <property type="match status" value="1"/>
</dbReference>
<proteinExistence type="predicted"/>
<evidence type="ECO:0000313" key="2">
    <source>
        <dbReference type="EMBL" id="KAG9232935.1"/>
    </source>
</evidence>
<feature type="region of interest" description="Disordered" evidence="1">
    <location>
        <begin position="1056"/>
        <end position="1075"/>
    </location>
</feature>
<feature type="region of interest" description="Disordered" evidence="1">
    <location>
        <begin position="1"/>
        <end position="24"/>
    </location>
</feature>
<feature type="region of interest" description="Disordered" evidence="1">
    <location>
        <begin position="136"/>
        <end position="163"/>
    </location>
</feature>
<protein>
    <submittedName>
        <fullName evidence="2">Uncharacterized protein</fullName>
    </submittedName>
</protein>
<sequence length="1131" mass="126253">MEPYRKRQRLYAPEFGGHRTPQTYYDSLEPDELADYDREVVPPYRGQRTHRIEPPGLSPLQLQRRKHEIDNKFKSALETIMDKYARDFTGMDDEIDFGTDQVYMTGHLAKVQYEGDVGDRRHEYETSSEEEAIIGALESGSEDATEENEEGSDTEDERSDDDIEDDFLLRGLTTAARRLQPNVGLYARDGLLSSRSQIPAQYEPPHRSQIMPQPSFHEHEHVEPAWRFPEILAPYRNDSQIESAWRMDEQPNAYSRQYPEPYTSARAAPVPPLRFRPPSPNPRASLWDPLQGKKRTRIEHTSEDDECLLDCIRKATVRGTKVDDAFFGGSAAPYPRHPVQSLRKRYEKIHAYQAPGSLEEVEQASEPASEPALFSSHAQLPLSQETRPDLLQQSFPRARQLHSNISARSYNASLTTAYERPARIRKAPRRDSGLVSWEKALNKVKSSDPFLHAGFRRDAMEKPNHEGSWYLNQPSHSQIHQGKPQVFDEIGTTVRAGFPNEDGRHIPRQPRRSPSDGDDSHFGHDATEVPLESSHLHTTKNARGAEIRSPCPHVSCKNNPSTLYQVHRSIEQEQSEMATHLMQAHRTTSYPCAEENCEHKGENGFLMDSDLVNHVRSAHPTGGAVHRLRGRVDPNLLANKKHDSLGSSPNHFNYDTSYNMSVIEASPVVRGFRGPSSSPHISSGSDLDLTSTSRGIFGASTCTPLTNVSSLVVNHPSATKALDSTSPETNYRSSSVVEKQAPRNRVESPILGLPSPENRNSISSTAGILGSDVSCMIYAEGVPISPRIFHPRMGHSMASSIPDSQSSVDDVVPHASEKTRKPQLSPRGLSPRTPKKGNAGIITASYSSKPKVPVSSPTPSHHKTNSNIAAPLIATSFEKRSSKRMVAPGPLNYDEHDELTMDLDGFVLLSSRARTVMPSLEFSDRLKREETSEVTVLSSVEKAPSRKRKLELFQGSDEIDELADEPSTCVSMLGPSARKISHVKTEDSQNTTVISPVDLMKRKYKKLRERQTKPMATPARPSTTHHRALVHRMFTPLLDLDPTRRPAERRIFEIADSAAEGASQTEPSSKNANRRSLSVELLTPSKPTKDPAIKQEGPTIVVKTPKGTLRRCGENGFACRKSFCFRCGIGY</sequence>
<dbReference type="GO" id="GO:0042393">
    <property type="term" value="F:histone binding"/>
    <property type="evidence" value="ECO:0007669"/>
    <property type="project" value="InterPro"/>
</dbReference>
<dbReference type="InterPro" id="IPR018465">
    <property type="entry name" value="Scm3/HJURP"/>
</dbReference>
<feature type="region of interest" description="Disordered" evidence="1">
    <location>
        <begin position="44"/>
        <end position="65"/>
    </location>
</feature>
<name>A0A9P8C491_9HELO</name>
<feature type="compositionally biased region" description="Polar residues" evidence="1">
    <location>
        <begin position="722"/>
        <end position="737"/>
    </location>
</feature>